<evidence type="ECO:0000313" key="3">
    <source>
        <dbReference type="EMBL" id="VYU44669.1"/>
    </source>
</evidence>
<dbReference type="Pfam" id="PF01548">
    <property type="entry name" value="DEDD_Tnp_IS110"/>
    <property type="match status" value="1"/>
</dbReference>
<dbReference type="Pfam" id="PF02371">
    <property type="entry name" value="Transposase_20"/>
    <property type="match status" value="1"/>
</dbReference>
<dbReference type="RefSeq" id="WP_421758325.1">
    <property type="nucleotide sequence ID" value="NZ_CACRTX010000014.1"/>
</dbReference>
<dbReference type="GO" id="GO:0003677">
    <property type="term" value="F:DNA binding"/>
    <property type="evidence" value="ECO:0007669"/>
    <property type="project" value="InterPro"/>
</dbReference>
<dbReference type="AlphaFoldDB" id="A0A6N3EXL8"/>
<feature type="domain" description="Transposase IS110-like N-terminal" evidence="1">
    <location>
        <begin position="4"/>
        <end position="163"/>
    </location>
</feature>
<sequence>MLYVGIDVAKYKHDLAVIDSEGEIFIRHLQIANNREGFTQLQMALENLSVSTGQSIQIALEDTGHYSFNILRFLRTNGYPTFSYNPFLIKEFAKSHSLRKTKTDKKDAMTIARKLRDDIDKKLFDADTTMIELKYATRNVNRLKQDCTKQKIHYVRLLDILFPELSPTLKGTNALHNRYIYEMLRSFPSPEKLANAHLTKLTNILHRSSRGKIGRKEALDLKQLAASSIGQSSPALEFELLQTIDLIKHLTDFREAADKEVAVLMKEIDSPLLTIPGIGVKLGAVILAEIRSIHNFKTPAQLLAFAGSEPSISTSGENQTENGHMVKRGSSQLRWALHEAARLCAIWSPSMETYFQKKRDEGKHYNVAISHVVKKLVRIIFRTLKTGEFYEEDKMVVN</sequence>
<dbReference type="PANTHER" id="PTHR33055">
    <property type="entry name" value="TRANSPOSASE FOR INSERTION SEQUENCE ELEMENT IS1111A"/>
    <property type="match status" value="1"/>
</dbReference>
<protein>
    <submittedName>
        <fullName evidence="3">Transposase IS116/IS110/IS902 family protein</fullName>
    </submittedName>
</protein>
<dbReference type="PANTHER" id="PTHR33055:SF15">
    <property type="entry name" value="TRANSPOSASE-RELATED"/>
    <property type="match status" value="1"/>
</dbReference>
<name>A0A6N3EXL8_ENTCA</name>
<accession>A0A6N3EXL8</accession>
<reference evidence="3" key="1">
    <citation type="submission" date="2019-11" db="EMBL/GenBank/DDBJ databases">
        <authorList>
            <person name="Feng L."/>
        </authorList>
    </citation>
    <scope>NUCLEOTIDE SEQUENCE</scope>
    <source>
        <strain evidence="3">ECasseliflavusLFYP2</strain>
    </source>
</reference>
<gene>
    <name evidence="3" type="ORF">ECLFYP2_03365</name>
</gene>
<dbReference type="InterPro" id="IPR047650">
    <property type="entry name" value="Transpos_IS110"/>
</dbReference>
<proteinExistence type="predicted"/>
<dbReference type="NCBIfam" id="NF033542">
    <property type="entry name" value="transpos_IS110"/>
    <property type="match status" value="1"/>
</dbReference>
<evidence type="ECO:0000259" key="1">
    <source>
        <dbReference type="Pfam" id="PF01548"/>
    </source>
</evidence>
<dbReference type="InterPro" id="IPR003346">
    <property type="entry name" value="Transposase_20"/>
</dbReference>
<dbReference type="InterPro" id="IPR002525">
    <property type="entry name" value="Transp_IS110-like_N"/>
</dbReference>
<dbReference type="GO" id="GO:0004803">
    <property type="term" value="F:transposase activity"/>
    <property type="evidence" value="ECO:0007669"/>
    <property type="project" value="InterPro"/>
</dbReference>
<evidence type="ECO:0000259" key="2">
    <source>
        <dbReference type="Pfam" id="PF02371"/>
    </source>
</evidence>
<organism evidence="3">
    <name type="scientific">Enterococcus casseliflavus</name>
    <name type="common">Enterococcus flavescens</name>
    <dbReference type="NCBI Taxonomy" id="37734"/>
    <lineage>
        <taxon>Bacteria</taxon>
        <taxon>Bacillati</taxon>
        <taxon>Bacillota</taxon>
        <taxon>Bacilli</taxon>
        <taxon>Lactobacillales</taxon>
        <taxon>Enterococcaceae</taxon>
        <taxon>Enterococcus</taxon>
    </lineage>
</organism>
<dbReference type="GO" id="GO:0006313">
    <property type="term" value="P:DNA transposition"/>
    <property type="evidence" value="ECO:0007669"/>
    <property type="project" value="InterPro"/>
</dbReference>
<dbReference type="EMBL" id="CACRTX010000014">
    <property type="protein sequence ID" value="VYU44669.1"/>
    <property type="molecule type" value="Genomic_DNA"/>
</dbReference>
<feature type="domain" description="Transposase IS116/IS110/IS902 C-terminal" evidence="2">
    <location>
        <begin position="271"/>
        <end position="356"/>
    </location>
</feature>